<sequence>MEEHAHFDILPGGTSEVSPLYGQPASMSRQSRRDTGSSLDSGSTKSMPPGFYSIPIHGNCPRCHHYHKAAIIKISGDATHVEKVDCENCGSRWLGFGGRNSTCISLLSTLTDDLEPEEKQVRETLINMVRSVTSMGSIASPTAALASVPELPSPGPSREHSVRRPRDQGSNIATAATAAPESGRQQSIQRDMDRSDAGLPQRTRATTMDTATSLNVKPLAFVGNVKRRLRNRFPVLDRVHVRKIIRSMKRPRVTDKAKGKLPVTQDPSRDDSFWGQDPSRVQAGLRGQRENHPRRDPRPYPRRLSRSKQEQDLETLKSLTKEDRIIWLRTQMGDRKCPCSKDCYCRDAEVAHDAPSTADDPLATDPTPEAPAVQRRSLEYLFSGIGSHFPPGTFLHRSRPISIESTTRFSQAATALNSDSMTVTSGPTARPLLAPQHQQRQRSRSPRPVSLPPGSRSPLRQSTGIDDFEDRSSMDSFATDRAVRSASRNRPLATRYSSTSLPQPSLSHNDTMDYAASLQSQDTTPRQPPAPLNGYESAGPSTPRINGD</sequence>
<feature type="compositionally biased region" description="Polar residues" evidence="1">
    <location>
        <begin position="416"/>
        <end position="427"/>
    </location>
</feature>
<evidence type="ECO:0000313" key="3">
    <source>
        <dbReference type="Proteomes" id="UP000799324"/>
    </source>
</evidence>
<feature type="region of interest" description="Disordered" evidence="1">
    <location>
        <begin position="250"/>
        <end position="315"/>
    </location>
</feature>
<evidence type="ECO:0000313" key="2">
    <source>
        <dbReference type="EMBL" id="KAF2660017.1"/>
    </source>
</evidence>
<proteinExistence type="predicted"/>
<feature type="compositionally biased region" description="Basic and acidic residues" evidence="1">
    <location>
        <begin position="157"/>
        <end position="167"/>
    </location>
</feature>
<dbReference type="EMBL" id="MU004302">
    <property type="protein sequence ID" value="KAF2660017.1"/>
    <property type="molecule type" value="Genomic_DNA"/>
</dbReference>
<feature type="compositionally biased region" description="Low complexity" evidence="1">
    <location>
        <begin position="446"/>
        <end position="462"/>
    </location>
</feature>
<feature type="compositionally biased region" description="Polar residues" evidence="1">
    <location>
        <begin position="36"/>
        <end position="46"/>
    </location>
</feature>
<organism evidence="2 3">
    <name type="scientific">Lophiostoma macrostomum CBS 122681</name>
    <dbReference type="NCBI Taxonomy" id="1314788"/>
    <lineage>
        <taxon>Eukaryota</taxon>
        <taxon>Fungi</taxon>
        <taxon>Dikarya</taxon>
        <taxon>Ascomycota</taxon>
        <taxon>Pezizomycotina</taxon>
        <taxon>Dothideomycetes</taxon>
        <taxon>Pleosporomycetidae</taxon>
        <taxon>Pleosporales</taxon>
        <taxon>Lophiostomataceae</taxon>
        <taxon>Lophiostoma</taxon>
    </lineage>
</organism>
<dbReference type="AlphaFoldDB" id="A0A6A6TLD4"/>
<evidence type="ECO:0000256" key="1">
    <source>
        <dbReference type="SAM" id="MobiDB-lite"/>
    </source>
</evidence>
<feature type="region of interest" description="Disordered" evidence="1">
    <location>
        <begin position="146"/>
        <end position="211"/>
    </location>
</feature>
<name>A0A6A6TLD4_9PLEO</name>
<feature type="compositionally biased region" description="Polar residues" evidence="1">
    <location>
        <begin position="539"/>
        <end position="548"/>
    </location>
</feature>
<gene>
    <name evidence="2" type="ORF">K491DRAFT_675054</name>
</gene>
<dbReference type="Proteomes" id="UP000799324">
    <property type="component" value="Unassembled WGS sequence"/>
</dbReference>
<protein>
    <submittedName>
        <fullName evidence="2">Uncharacterized protein</fullName>
    </submittedName>
</protein>
<feature type="compositionally biased region" description="Basic and acidic residues" evidence="1">
    <location>
        <begin position="287"/>
        <end position="299"/>
    </location>
</feature>
<keyword evidence="3" id="KW-1185">Reference proteome</keyword>
<feature type="compositionally biased region" description="Polar residues" evidence="1">
    <location>
        <begin position="495"/>
        <end position="509"/>
    </location>
</feature>
<feature type="region of interest" description="Disordered" evidence="1">
    <location>
        <begin position="1"/>
        <end position="46"/>
    </location>
</feature>
<dbReference type="OrthoDB" id="3800794at2759"/>
<reference evidence="2" key="1">
    <citation type="journal article" date="2020" name="Stud. Mycol.">
        <title>101 Dothideomycetes genomes: a test case for predicting lifestyles and emergence of pathogens.</title>
        <authorList>
            <person name="Haridas S."/>
            <person name="Albert R."/>
            <person name="Binder M."/>
            <person name="Bloem J."/>
            <person name="Labutti K."/>
            <person name="Salamov A."/>
            <person name="Andreopoulos B."/>
            <person name="Baker S."/>
            <person name="Barry K."/>
            <person name="Bills G."/>
            <person name="Bluhm B."/>
            <person name="Cannon C."/>
            <person name="Castanera R."/>
            <person name="Culley D."/>
            <person name="Daum C."/>
            <person name="Ezra D."/>
            <person name="Gonzalez J."/>
            <person name="Henrissat B."/>
            <person name="Kuo A."/>
            <person name="Liang C."/>
            <person name="Lipzen A."/>
            <person name="Lutzoni F."/>
            <person name="Magnuson J."/>
            <person name="Mondo S."/>
            <person name="Nolan M."/>
            <person name="Ohm R."/>
            <person name="Pangilinan J."/>
            <person name="Park H.-J."/>
            <person name="Ramirez L."/>
            <person name="Alfaro M."/>
            <person name="Sun H."/>
            <person name="Tritt A."/>
            <person name="Yoshinaga Y."/>
            <person name="Zwiers L.-H."/>
            <person name="Turgeon B."/>
            <person name="Goodwin S."/>
            <person name="Spatafora J."/>
            <person name="Crous P."/>
            <person name="Grigoriev I."/>
        </authorList>
    </citation>
    <scope>NUCLEOTIDE SEQUENCE</scope>
    <source>
        <strain evidence="2">CBS 122681</strain>
    </source>
</reference>
<feature type="region of interest" description="Disordered" evidence="1">
    <location>
        <begin position="416"/>
        <end position="548"/>
    </location>
</feature>
<accession>A0A6A6TLD4</accession>